<dbReference type="KEGG" id="lmat:92516538"/>
<keyword evidence="5 7" id="KW-0472">Membrane</keyword>
<dbReference type="EMBL" id="JAFEUZ010000011">
    <property type="protein sequence ID" value="KAG5484788.1"/>
    <property type="molecule type" value="Genomic_DNA"/>
</dbReference>
<dbReference type="PROSITE" id="PS50216">
    <property type="entry name" value="DHHC"/>
    <property type="match status" value="1"/>
</dbReference>
<dbReference type="InterPro" id="IPR001594">
    <property type="entry name" value="Palmitoyltrfase_DHHC"/>
</dbReference>
<keyword evidence="6 7" id="KW-0012">Acyltransferase</keyword>
<dbReference type="Pfam" id="PF01529">
    <property type="entry name" value="DHHC"/>
    <property type="match status" value="1"/>
</dbReference>
<evidence type="ECO:0000256" key="3">
    <source>
        <dbReference type="ARBA" id="ARBA00022692"/>
    </source>
</evidence>
<dbReference type="Proteomes" id="UP000673552">
    <property type="component" value="Chromosome 11"/>
</dbReference>
<feature type="region of interest" description="Disordered" evidence="8">
    <location>
        <begin position="31"/>
        <end position="85"/>
    </location>
</feature>
<gene>
    <name evidence="10" type="ORF">LSCM1_06614</name>
</gene>
<dbReference type="GO" id="GO:0019706">
    <property type="term" value="F:protein-cysteine S-palmitoyltransferase activity"/>
    <property type="evidence" value="ECO:0007669"/>
    <property type="project" value="UniProtKB-EC"/>
</dbReference>
<dbReference type="InterPro" id="IPR039859">
    <property type="entry name" value="PFA4/ZDH16/20/ERF2-like"/>
</dbReference>
<comment type="domain">
    <text evidence="7">The DHHC domain is required for palmitoyltransferase activity.</text>
</comment>
<keyword evidence="11" id="KW-1185">Reference proteome</keyword>
<comment type="caution">
    <text evidence="10">The sequence shown here is derived from an EMBL/GenBank/DDBJ whole genome shotgun (WGS) entry which is preliminary data.</text>
</comment>
<evidence type="ECO:0000256" key="1">
    <source>
        <dbReference type="ARBA" id="ARBA00004141"/>
    </source>
</evidence>
<organism evidence="10 11">
    <name type="scientific">Leishmania martiniquensis</name>
    <dbReference type="NCBI Taxonomy" id="1580590"/>
    <lineage>
        <taxon>Eukaryota</taxon>
        <taxon>Discoba</taxon>
        <taxon>Euglenozoa</taxon>
        <taxon>Kinetoplastea</taxon>
        <taxon>Metakinetoplastina</taxon>
        <taxon>Trypanosomatida</taxon>
        <taxon>Trypanosomatidae</taxon>
        <taxon>Leishmaniinae</taxon>
        <taxon>Leishmania</taxon>
    </lineage>
</organism>
<feature type="transmembrane region" description="Helical" evidence="7">
    <location>
        <begin position="241"/>
        <end position="261"/>
    </location>
</feature>
<evidence type="ECO:0000256" key="7">
    <source>
        <dbReference type="RuleBase" id="RU079119"/>
    </source>
</evidence>
<dbReference type="GO" id="GO:0005794">
    <property type="term" value="C:Golgi apparatus"/>
    <property type="evidence" value="ECO:0007669"/>
    <property type="project" value="TreeGrafter"/>
</dbReference>
<dbReference type="OrthoDB" id="9909019at2759"/>
<proteinExistence type="inferred from homology"/>
<comment type="catalytic activity">
    <reaction evidence="7">
        <text>L-cysteinyl-[protein] + hexadecanoyl-CoA = S-hexadecanoyl-L-cysteinyl-[protein] + CoA</text>
        <dbReference type="Rhea" id="RHEA:36683"/>
        <dbReference type="Rhea" id="RHEA-COMP:10131"/>
        <dbReference type="Rhea" id="RHEA-COMP:11032"/>
        <dbReference type="ChEBI" id="CHEBI:29950"/>
        <dbReference type="ChEBI" id="CHEBI:57287"/>
        <dbReference type="ChEBI" id="CHEBI:57379"/>
        <dbReference type="ChEBI" id="CHEBI:74151"/>
        <dbReference type="EC" id="2.3.1.225"/>
    </reaction>
</comment>
<feature type="domain" description="Palmitoyltransferase DHHC" evidence="9">
    <location>
        <begin position="307"/>
        <end position="427"/>
    </location>
</feature>
<evidence type="ECO:0000256" key="2">
    <source>
        <dbReference type="ARBA" id="ARBA00022679"/>
    </source>
</evidence>
<feature type="transmembrane region" description="Helical" evidence="7">
    <location>
        <begin position="391"/>
        <end position="417"/>
    </location>
</feature>
<keyword evidence="3 7" id="KW-0812">Transmembrane</keyword>
<dbReference type="GO" id="GO:0005783">
    <property type="term" value="C:endoplasmic reticulum"/>
    <property type="evidence" value="ECO:0007669"/>
    <property type="project" value="TreeGrafter"/>
</dbReference>
<dbReference type="PANTHER" id="PTHR22883">
    <property type="entry name" value="ZINC FINGER DHHC DOMAIN CONTAINING PROTEIN"/>
    <property type="match status" value="1"/>
</dbReference>
<evidence type="ECO:0000256" key="5">
    <source>
        <dbReference type="ARBA" id="ARBA00023136"/>
    </source>
</evidence>
<sequence>MPAPRTVSTDAAGAPAAHMTPEMLAVAANGHARTHHVHRHSLIGHGDEPSRSSPRHAPPKSPASGRSSDIPEASPAACHSRPASARSGDVEAVMFSAAPQRVAHLSDTEANGAMLGCFDLDVTDAARGADDAMDGGGRGMCDKTIQGGISDGFHFTASGEHGTCVVGNVLRPPSGSDAADKIVKSDHSSAEFDDGFEPRSAQPLVSCCVDTRRDPNGWRQTRPRRHAFERPLHSYQIAGQIYTLVIIILFWSSVFAAYLLLYTESKKDCLVELVVFPTVFGVGLVILYVSFLWISFKDCTDRSNMGELCMFCRRRTHEDSKHCKACNKCVEGFDHHCKWLNMCVGRKNYRIFLCFVSGCVLSSLAALASVICLLVRWWHVLAEHHSAYFRAGPIVLCCALLVGTGPVVHLLGFHIYLRFILKKTTYQVVMGEREETFRVLAEGAAAKKKRGCCRR</sequence>
<dbReference type="GeneID" id="92516538"/>
<accession>A0A836HNT1</accession>
<dbReference type="GO" id="GO:0006612">
    <property type="term" value="P:protein targeting to membrane"/>
    <property type="evidence" value="ECO:0007669"/>
    <property type="project" value="TreeGrafter"/>
</dbReference>
<feature type="compositionally biased region" description="Basic residues" evidence="8">
    <location>
        <begin position="32"/>
        <end position="42"/>
    </location>
</feature>
<evidence type="ECO:0000256" key="4">
    <source>
        <dbReference type="ARBA" id="ARBA00022989"/>
    </source>
</evidence>
<dbReference type="AlphaFoldDB" id="A0A836HNT1"/>
<evidence type="ECO:0000313" key="10">
    <source>
        <dbReference type="EMBL" id="KAG5484788.1"/>
    </source>
</evidence>
<evidence type="ECO:0000256" key="8">
    <source>
        <dbReference type="SAM" id="MobiDB-lite"/>
    </source>
</evidence>
<reference evidence="10 11" key="1">
    <citation type="submission" date="2021-03" db="EMBL/GenBank/DDBJ databases">
        <title>Leishmania (Mundinia) martiniquensis Genome sequencing and assembly.</title>
        <authorList>
            <person name="Almutairi H."/>
            <person name="Gatherer D."/>
        </authorList>
    </citation>
    <scope>NUCLEOTIDE SEQUENCE [LARGE SCALE GENOMIC DNA]</scope>
    <source>
        <strain evidence="10">LSCM1</strain>
    </source>
</reference>
<dbReference type="RefSeq" id="XP_067180567.1">
    <property type="nucleotide sequence ID" value="XM_067324026.1"/>
</dbReference>
<comment type="similarity">
    <text evidence="7">Belongs to the DHHC palmitoyltransferase family.</text>
</comment>
<keyword evidence="2 7" id="KW-0808">Transferase</keyword>
<evidence type="ECO:0000313" key="11">
    <source>
        <dbReference type="Proteomes" id="UP000673552"/>
    </source>
</evidence>
<feature type="transmembrane region" description="Helical" evidence="7">
    <location>
        <begin position="273"/>
        <end position="296"/>
    </location>
</feature>
<comment type="subcellular location">
    <subcellularLocation>
        <location evidence="1">Membrane</location>
        <topology evidence="1">Multi-pass membrane protein</topology>
    </subcellularLocation>
</comment>
<protein>
    <recommendedName>
        <fullName evidence="7">Palmitoyltransferase</fullName>
        <ecNumber evidence="7">2.3.1.225</ecNumber>
    </recommendedName>
</protein>
<name>A0A836HNT1_9TRYP</name>
<evidence type="ECO:0000259" key="9">
    <source>
        <dbReference type="Pfam" id="PF01529"/>
    </source>
</evidence>
<keyword evidence="4 7" id="KW-1133">Transmembrane helix</keyword>
<evidence type="ECO:0000256" key="6">
    <source>
        <dbReference type="ARBA" id="ARBA00023315"/>
    </source>
</evidence>
<dbReference type="PANTHER" id="PTHR22883:SF448">
    <property type="entry name" value="PALMITOYLTRANSFERASE"/>
    <property type="match status" value="1"/>
</dbReference>
<dbReference type="GO" id="GO:0016020">
    <property type="term" value="C:membrane"/>
    <property type="evidence" value="ECO:0007669"/>
    <property type="project" value="UniProtKB-SubCell"/>
</dbReference>
<dbReference type="EC" id="2.3.1.225" evidence="7"/>
<feature type="transmembrane region" description="Helical" evidence="7">
    <location>
        <begin position="351"/>
        <end position="379"/>
    </location>
</feature>